<sequence length="186" mass="20312">MASHSSDDDGVGRRRAVAPWRRREEVEGRRRRGRPDPAVSFVDLAVSFVDLAAVGVRGDGGGVVKVRAAAALGRRPEGKGRPASGRLFLGFGGREGSWRCRRPAVCEGDGRRRRCQPAKIEPSLGERCMWPVEVRDGDRRRWLLPAKVVSRWILVVEVAGEVAGLLGGRRWVGRAVAAVARSFGKP</sequence>
<organism evidence="2">
    <name type="scientific">Oryza glumipatula</name>
    <dbReference type="NCBI Taxonomy" id="40148"/>
    <lineage>
        <taxon>Eukaryota</taxon>
        <taxon>Viridiplantae</taxon>
        <taxon>Streptophyta</taxon>
        <taxon>Embryophyta</taxon>
        <taxon>Tracheophyta</taxon>
        <taxon>Spermatophyta</taxon>
        <taxon>Magnoliopsida</taxon>
        <taxon>Liliopsida</taxon>
        <taxon>Poales</taxon>
        <taxon>Poaceae</taxon>
        <taxon>BOP clade</taxon>
        <taxon>Oryzoideae</taxon>
        <taxon>Oryzeae</taxon>
        <taxon>Oryzinae</taxon>
        <taxon>Oryza</taxon>
    </lineage>
</organism>
<dbReference type="HOGENOM" id="CLU_1505757_0_0_1"/>
<protein>
    <submittedName>
        <fullName evidence="2">Uncharacterized protein</fullName>
    </submittedName>
</protein>
<accession>A0A0E0AKZ9</accession>
<name>A0A0E0AKZ9_9ORYZ</name>
<feature type="compositionally biased region" description="Basic and acidic residues" evidence="1">
    <location>
        <begin position="1"/>
        <end position="12"/>
    </location>
</feature>
<dbReference type="EnsemblPlants" id="OGLUM07G17190.1">
    <property type="protein sequence ID" value="OGLUM07G17190.1"/>
    <property type="gene ID" value="OGLUM07G17190"/>
</dbReference>
<evidence type="ECO:0000313" key="3">
    <source>
        <dbReference type="Proteomes" id="UP000026961"/>
    </source>
</evidence>
<dbReference type="Proteomes" id="UP000026961">
    <property type="component" value="Chromosome 7"/>
</dbReference>
<reference evidence="2" key="1">
    <citation type="submission" date="2015-04" db="UniProtKB">
        <authorList>
            <consortium name="EnsemblPlants"/>
        </authorList>
    </citation>
    <scope>IDENTIFICATION</scope>
</reference>
<reference evidence="2" key="2">
    <citation type="submission" date="2018-05" db="EMBL/GenBank/DDBJ databases">
        <title>OgluRS3 (Oryza glumaepatula Reference Sequence Version 3).</title>
        <authorList>
            <person name="Zhang J."/>
            <person name="Kudrna D."/>
            <person name="Lee S."/>
            <person name="Talag J."/>
            <person name="Welchert J."/>
            <person name="Wing R.A."/>
        </authorList>
    </citation>
    <scope>NUCLEOTIDE SEQUENCE [LARGE SCALE GENOMIC DNA]</scope>
</reference>
<dbReference type="Gramene" id="OGLUM07G17190.1">
    <property type="protein sequence ID" value="OGLUM07G17190.1"/>
    <property type="gene ID" value="OGLUM07G17190"/>
</dbReference>
<evidence type="ECO:0000313" key="2">
    <source>
        <dbReference type="EnsemblPlants" id="OGLUM07G17190.1"/>
    </source>
</evidence>
<dbReference type="AlphaFoldDB" id="A0A0E0AKZ9"/>
<feature type="region of interest" description="Disordered" evidence="1">
    <location>
        <begin position="1"/>
        <end position="34"/>
    </location>
</feature>
<proteinExistence type="predicted"/>
<evidence type="ECO:0000256" key="1">
    <source>
        <dbReference type="SAM" id="MobiDB-lite"/>
    </source>
</evidence>
<keyword evidence="3" id="KW-1185">Reference proteome</keyword>